<proteinExistence type="predicted"/>
<sequence length="347" mass="38894">MTQNQIVFDGESLITPLAISTELSSSRTDRHDEQLATAEAEAALALMIAQQRVEQGGEPAAIIHQLIRALHELRRRVDPSVWHALIPIVQNHPLADFFHQDPFTRWSFEKPRGYSGDAQLIDFIYGHPSISEEIAKASPLGRALYDYTKDAPSSVAVRERRDLLTQHVDAVAAERGPDTEILTIAAGHLREADRSVALKEGRIKRWVALDQDPLSVGLIARDFRGTPVEAIDGSVRGLLGRGYNLGQFDFVYAAGLFDYLADKVAVKLTQRCLQMLKPNGVFLFANFADDIRDDGYMETFMNWALLLRSEADMWRIINASVDRNNVDARLEFGANRNIVYGIIQKRP</sequence>
<organism evidence="1 2">
    <name type="scientific">Sinorhizobium saheli</name>
    <dbReference type="NCBI Taxonomy" id="36856"/>
    <lineage>
        <taxon>Bacteria</taxon>
        <taxon>Pseudomonadati</taxon>
        <taxon>Pseudomonadota</taxon>
        <taxon>Alphaproteobacteria</taxon>
        <taxon>Hyphomicrobiales</taxon>
        <taxon>Rhizobiaceae</taxon>
        <taxon>Sinorhizobium/Ensifer group</taxon>
        <taxon>Sinorhizobium</taxon>
    </lineage>
</organism>
<dbReference type="STRING" id="36856.ATB98_00805"/>
<dbReference type="AlphaFoldDB" id="A0A178YS80"/>
<evidence type="ECO:0000313" key="2">
    <source>
        <dbReference type="Proteomes" id="UP000078507"/>
    </source>
</evidence>
<dbReference type="InterPro" id="IPR029063">
    <property type="entry name" value="SAM-dependent_MTases_sf"/>
</dbReference>
<accession>A0A178YS80</accession>
<dbReference type="GO" id="GO:0008168">
    <property type="term" value="F:methyltransferase activity"/>
    <property type="evidence" value="ECO:0007669"/>
    <property type="project" value="UniProtKB-KW"/>
</dbReference>
<protein>
    <submittedName>
        <fullName evidence="1">Methyltransferase</fullName>
    </submittedName>
</protein>
<dbReference type="RefSeq" id="WP_066868343.1">
    <property type="nucleotide sequence ID" value="NZ_LNQB01000044.1"/>
</dbReference>
<dbReference type="SUPFAM" id="SSF53335">
    <property type="entry name" value="S-adenosyl-L-methionine-dependent methyltransferases"/>
    <property type="match status" value="1"/>
</dbReference>
<gene>
    <name evidence="1" type="ORF">ATB98_00805</name>
</gene>
<keyword evidence="1" id="KW-0489">Methyltransferase</keyword>
<dbReference type="EMBL" id="LNQB01000044">
    <property type="protein sequence ID" value="OAP50141.1"/>
    <property type="molecule type" value="Genomic_DNA"/>
</dbReference>
<reference evidence="1 2" key="1">
    <citation type="submission" date="2015-11" db="EMBL/GenBank/DDBJ databases">
        <title>Ensifer anhuiense sp. nov., an effective nitrogen fixation bacterium with Glycine soja.</title>
        <authorList>
            <person name="Yan H."/>
            <person name="Chen W."/>
        </authorList>
    </citation>
    <scope>NUCLEOTIDE SEQUENCE [LARGE SCALE GENOMIC DNA]</scope>
    <source>
        <strain evidence="1 2">LMG 7837</strain>
    </source>
</reference>
<comment type="caution">
    <text evidence="1">The sequence shown here is derived from an EMBL/GenBank/DDBJ whole genome shotgun (WGS) entry which is preliminary data.</text>
</comment>
<dbReference type="Proteomes" id="UP000078507">
    <property type="component" value="Unassembled WGS sequence"/>
</dbReference>
<keyword evidence="1" id="KW-0808">Transferase</keyword>
<name>A0A178YS80_SINSA</name>
<dbReference type="Gene3D" id="3.40.50.150">
    <property type="entry name" value="Vaccinia Virus protein VP39"/>
    <property type="match status" value="1"/>
</dbReference>
<keyword evidence="2" id="KW-1185">Reference proteome</keyword>
<evidence type="ECO:0000313" key="1">
    <source>
        <dbReference type="EMBL" id="OAP50141.1"/>
    </source>
</evidence>
<dbReference type="GO" id="GO:0032259">
    <property type="term" value="P:methylation"/>
    <property type="evidence" value="ECO:0007669"/>
    <property type="project" value="UniProtKB-KW"/>
</dbReference>